<organism evidence="1 2">
    <name type="scientific">Racocetra persica</name>
    <dbReference type="NCBI Taxonomy" id="160502"/>
    <lineage>
        <taxon>Eukaryota</taxon>
        <taxon>Fungi</taxon>
        <taxon>Fungi incertae sedis</taxon>
        <taxon>Mucoromycota</taxon>
        <taxon>Glomeromycotina</taxon>
        <taxon>Glomeromycetes</taxon>
        <taxon>Diversisporales</taxon>
        <taxon>Gigasporaceae</taxon>
        <taxon>Racocetra</taxon>
    </lineage>
</organism>
<name>A0ACA9SST5_9GLOM</name>
<reference evidence="1" key="1">
    <citation type="submission" date="2021-06" db="EMBL/GenBank/DDBJ databases">
        <authorList>
            <person name="Kallberg Y."/>
            <person name="Tangrot J."/>
            <person name="Rosling A."/>
        </authorList>
    </citation>
    <scope>NUCLEOTIDE SEQUENCE</scope>
    <source>
        <strain evidence="1">MA461A</strain>
    </source>
</reference>
<feature type="non-terminal residue" evidence="1">
    <location>
        <position position="1"/>
    </location>
</feature>
<feature type="non-terminal residue" evidence="1">
    <location>
        <position position="79"/>
    </location>
</feature>
<proteinExistence type="predicted"/>
<gene>
    <name evidence="1" type="ORF">RPERSI_LOCUS34401</name>
</gene>
<evidence type="ECO:0000313" key="2">
    <source>
        <dbReference type="Proteomes" id="UP000789920"/>
    </source>
</evidence>
<accession>A0ACA9SST5</accession>
<keyword evidence="2" id="KW-1185">Reference proteome</keyword>
<sequence>YHETWKNNNLDLNKAILIRNFKRQLELIKKHGTEEEKDNATRLENQFKVSIVQELSDHSSTNHIQWLPMELHLRMVMDR</sequence>
<evidence type="ECO:0000313" key="1">
    <source>
        <dbReference type="EMBL" id="CAG8846956.1"/>
    </source>
</evidence>
<protein>
    <submittedName>
        <fullName evidence="1">29908_t:CDS:1</fullName>
    </submittedName>
</protein>
<dbReference type="Proteomes" id="UP000789920">
    <property type="component" value="Unassembled WGS sequence"/>
</dbReference>
<comment type="caution">
    <text evidence="1">The sequence shown here is derived from an EMBL/GenBank/DDBJ whole genome shotgun (WGS) entry which is preliminary data.</text>
</comment>
<dbReference type="EMBL" id="CAJVQC010153658">
    <property type="protein sequence ID" value="CAG8846956.1"/>
    <property type="molecule type" value="Genomic_DNA"/>
</dbReference>